<keyword evidence="5" id="KW-1185">Reference proteome</keyword>
<reference evidence="4 5" key="1">
    <citation type="submission" date="2019-07" db="EMBL/GenBank/DDBJ databases">
        <title>Full genome sequence of Devosia sp. Gsoil 520.</title>
        <authorList>
            <person name="Im W.-T."/>
        </authorList>
    </citation>
    <scope>NUCLEOTIDE SEQUENCE [LARGE SCALE GENOMIC DNA]</scope>
    <source>
        <strain evidence="4 5">Gsoil 520</strain>
    </source>
</reference>
<evidence type="ECO:0000313" key="5">
    <source>
        <dbReference type="Proteomes" id="UP000315364"/>
    </source>
</evidence>
<evidence type="ECO:0000313" key="4">
    <source>
        <dbReference type="EMBL" id="QDZ11947.1"/>
    </source>
</evidence>
<dbReference type="KEGG" id="dea:FPZ08_15050"/>
<proteinExistence type="predicted"/>
<evidence type="ECO:0000259" key="3">
    <source>
        <dbReference type="Pfam" id="PF01370"/>
    </source>
</evidence>
<dbReference type="RefSeq" id="WP_146290763.1">
    <property type="nucleotide sequence ID" value="NZ_CP042304.1"/>
</dbReference>
<evidence type="ECO:0000256" key="2">
    <source>
        <dbReference type="ARBA" id="ARBA00023277"/>
    </source>
</evidence>
<dbReference type="Gene3D" id="3.40.50.720">
    <property type="entry name" value="NAD(P)-binding Rossmann-like Domain"/>
    <property type="match status" value="1"/>
</dbReference>
<dbReference type="InterPro" id="IPR001509">
    <property type="entry name" value="Epimerase_deHydtase"/>
</dbReference>
<feature type="domain" description="NAD-dependent epimerase/dehydratase" evidence="3">
    <location>
        <begin position="9"/>
        <end position="186"/>
    </location>
</feature>
<dbReference type="Proteomes" id="UP000315364">
    <property type="component" value="Chromosome"/>
</dbReference>
<organism evidence="4 5">
    <name type="scientific">Devosia ginsengisoli</name>
    <dbReference type="NCBI Taxonomy" id="400770"/>
    <lineage>
        <taxon>Bacteria</taxon>
        <taxon>Pseudomonadati</taxon>
        <taxon>Pseudomonadota</taxon>
        <taxon>Alphaproteobacteria</taxon>
        <taxon>Hyphomicrobiales</taxon>
        <taxon>Devosiaceae</taxon>
        <taxon>Devosia</taxon>
    </lineage>
</organism>
<dbReference type="AlphaFoldDB" id="A0A5B8LUF9"/>
<dbReference type="OrthoDB" id="8770295at2"/>
<keyword evidence="1" id="KW-0521">NADP</keyword>
<gene>
    <name evidence="4" type="ORF">FPZ08_15050</name>
</gene>
<dbReference type="SUPFAM" id="SSF51735">
    <property type="entry name" value="NAD(P)-binding Rossmann-fold domains"/>
    <property type="match status" value="1"/>
</dbReference>
<sequence>MTTTQHERILLTGASGLVGSGIRPYLAERFAEIVLLDRAAPADLAGNERVVVGDLTDRAVLAEAMAGVTGVIHLACAHGFTISFEDTIDSNYRGLVRLLEAFVTAGGSHFVYASSHHGWGFYPRGELVQETDPPRPDGWYAVSKIFGEAAVAHLANAHGFSALSLRIGNSGPAVTDERCTHMWTSFRDVADLAIRGLQRPELGHRAVFATADCAEPFFDNSGLAELGFTTSDRPENNLAQPSIATEPKADGLMGLAVGGGYAVTNLKTDIATWQQINQATRRR</sequence>
<name>A0A5B8LUF9_9HYPH</name>
<dbReference type="EMBL" id="CP042304">
    <property type="protein sequence ID" value="QDZ11947.1"/>
    <property type="molecule type" value="Genomic_DNA"/>
</dbReference>
<protein>
    <submittedName>
        <fullName evidence="4">NAD(P)-dependent oxidoreductase</fullName>
    </submittedName>
</protein>
<accession>A0A5B8LUF9</accession>
<dbReference type="PANTHER" id="PTHR43103:SF3">
    <property type="entry name" value="ADP-L-GLYCERO-D-MANNO-HEPTOSE-6-EPIMERASE"/>
    <property type="match status" value="1"/>
</dbReference>
<dbReference type="PANTHER" id="PTHR43103">
    <property type="entry name" value="NUCLEOSIDE-DIPHOSPHATE-SUGAR EPIMERASE"/>
    <property type="match status" value="1"/>
</dbReference>
<keyword evidence="2" id="KW-0119">Carbohydrate metabolism</keyword>
<dbReference type="Pfam" id="PF01370">
    <property type="entry name" value="Epimerase"/>
    <property type="match status" value="1"/>
</dbReference>
<evidence type="ECO:0000256" key="1">
    <source>
        <dbReference type="ARBA" id="ARBA00022857"/>
    </source>
</evidence>
<dbReference type="InterPro" id="IPR036291">
    <property type="entry name" value="NAD(P)-bd_dom_sf"/>
</dbReference>